<feature type="domain" description="YDG" evidence="5">
    <location>
        <begin position="322"/>
        <end position="464"/>
    </location>
</feature>
<proteinExistence type="predicted"/>
<reference evidence="6" key="1">
    <citation type="journal article" date="2014" name="Nat. Commun.">
        <title>The emerging biofuel crop Camelina sativa retains a highly undifferentiated hexaploid genome structure.</title>
        <authorList>
            <person name="Kagale S."/>
            <person name="Koh C."/>
            <person name="Nixon J."/>
            <person name="Bollina V."/>
            <person name="Clarke W.E."/>
            <person name="Tuteja R."/>
            <person name="Spillane C."/>
            <person name="Robinson S.J."/>
            <person name="Links M.G."/>
            <person name="Clarke C."/>
            <person name="Higgins E.E."/>
            <person name="Huebert T."/>
            <person name="Sharpe A.G."/>
            <person name="Parkin I.A."/>
        </authorList>
    </citation>
    <scope>NUCLEOTIDE SEQUENCE [LARGE SCALE GENOMIC DNA]</scope>
    <source>
        <strain evidence="6">cv. DH55</strain>
    </source>
</reference>
<evidence type="ECO:0000256" key="1">
    <source>
        <dbReference type="ARBA" id="ARBA00004584"/>
    </source>
</evidence>
<keyword evidence="2 3" id="KW-0539">Nucleus</keyword>
<dbReference type="PROSITE" id="PS51015">
    <property type="entry name" value="YDG"/>
    <property type="match status" value="1"/>
</dbReference>
<organism evidence="6 7">
    <name type="scientific">Camelina sativa</name>
    <name type="common">False flax</name>
    <name type="synonym">Myagrum sativum</name>
    <dbReference type="NCBI Taxonomy" id="90675"/>
    <lineage>
        <taxon>Eukaryota</taxon>
        <taxon>Viridiplantae</taxon>
        <taxon>Streptophyta</taxon>
        <taxon>Embryophyta</taxon>
        <taxon>Tracheophyta</taxon>
        <taxon>Spermatophyta</taxon>
        <taxon>Magnoliopsida</taxon>
        <taxon>eudicotyledons</taxon>
        <taxon>Gunneridae</taxon>
        <taxon>Pentapetalae</taxon>
        <taxon>rosids</taxon>
        <taxon>malvids</taxon>
        <taxon>Brassicales</taxon>
        <taxon>Brassicaceae</taxon>
        <taxon>Camelineae</taxon>
        <taxon>Camelina</taxon>
    </lineage>
</organism>
<evidence type="ECO:0000313" key="7">
    <source>
        <dbReference type="RefSeq" id="XP_019097695.1"/>
    </source>
</evidence>
<accession>A0ABM1RFA7</accession>
<dbReference type="InterPro" id="IPR036987">
    <property type="entry name" value="SRA-YDG_sf"/>
</dbReference>
<evidence type="ECO:0000313" key="6">
    <source>
        <dbReference type="Proteomes" id="UP000694864"/>
    </source>
</evidence>
<dbReference type="GeneID" id="104772001"/>
<dbReference type="Gene3D" id="2.30.280.10">
    <property type="entry name" value="SRA-YDG"/>
    <property type="match status" value="1"/>
</dbReference>
<evidence type="ECO:0000256" key="4">
    <source>
        <dbReference type="SAM" id="MobiDB-lite"/>
    </source>
</evidence>
<dbReference type="Pfam" id="PF02182">
    <property type="entry name" value="SAD_SRA"/>
    <property type="match status" value="1"/>
</dbReference>
<protein>
    <submittedName>
        <fullName evidence="7">YDG domain-containing protein At5g47160-like</fullName>
    </submittedName>
</protein>
<reference evidence="7" key="2">
    <citation type="submission" date="2025-08" db="UniProtKB">
        <authorList>
            <consortium name="RefSeq"/>
        </authorList>
    </citation>
    <scope>IDENTIFICATION</scope>
    <source>
        <tissue evidence="7">Leaf</tissue>
    </source>
</reference>
<dbReference type="RefSeq" id="XP_019097695.1">
    <property type="nucleotide sequence ID" value="XM_019242150.1"/>
</dbReference>
<name>A0ABM1RFA7_CAMSA</name>
<feature type="region of interest" description="Disordered" evidence="4">
    <location>
        <begin position="86"/>
        <end position="107"/>
    </location>
</feature>
<evidence type="ECO:0000259" key="5">
    <source>
        <dbReference type="PROSITE" id="PS51015"/>
    </source>
</evidence>
<dbReference type="InterPro" id="IPR051357">
    <property type="entry name" value="H3K9_HMTase_SUVAR3-9"/>
</dbReference>
<sequence>MIQRTSPALKRRKVAAVRDFPPFTAKDEFGGAHVAVIRETKEEDLDGYGDDTKCVAHHRTSPSYKREKVSAVRDFPRFTVKNETSEIGSDDDVAVESETKEDLKNGYEDGKCAGSVALQDYHRPKEVESLDSIMKKAGFNGNVGNGKFPPAKRKVPLLSQNKVKPLSEEEGIRLMASHVKLSKRLQIPRHSPVNKTLSNATASRLRANAVQKHRHSPLAKKKLSNAAVLRPMTNAHKPIQHRDERQSNHHGVISIIRQNRITKDLSPREKVLKVLRIFKLVHDEFDRDKVPRRGESKTEANLRTRKVLMERGMQLNEKKMIGPVPGIEVGDEYQFKAELNIIGLHFNMRGGIDYMDDGNMKVATSIVSSEGSGYTDSCGSDVMFYCGEGGHKGVKVIKDQKLVAGNLALANSMERKTSVRVILGKERADHRGKDYVYDGLYMVDKYWTEKGPHGNIMYKFKLSRIAGQPSCDFFKRLV</sequence>
<dbReference type="PANTHER" id="PTHR45660">
    <property type="entry name" value="HISTONE-LYSINE N-METHYLTRANSFERASE SETMAR"/>
    <property type="match status" value="1"/>
</dbReference>
<evidence type="ECO:0000256" key="2">
    <source>
        <dbReference type="ARBA" id="ARBA00023242"/>
    </source>
</evidence>
<dbReference type="Proteomes" id="UP000694864">
    <property type="component" value="Chromosome 20"/>
</dbReference>
<evidence type="ECO:0000256" key="3">
    <source>
        <dbReference type="PROSITE-ProRule" id="PRU00358"/>
    </source>
</evidence>
<dbReference type="SMART" id="SM00466">
    <property type="entry name" value="SRA"/>
    <property type="match status" value="1"/>
</dbReference>
<feature type="compositionally biased region" description="Basic and acidic residues" evidence="4">
    <location>
        <begin position="97"/>
        <end position="107"/>
    </location>
</feature>
<dbReference type="InterPro" id="IPR015947">
    <property type="entry name" value="PUA-like_sf"/>
</dbReference>
<dbReference type="PANTHER" id="PTHR45660:SF23">
    <property type="entry name" value="YDG DOMAIN-CONTAINING PROTEIN"/>
    <property type="match status" value="1"/>
</dbReference>
<dbReference type="InterPro" id="IPR003105">
    <property type="entry name" value="SRA_YDG"/>
</dbReference>
<dbReference type="SUPFAM" id="SSF88697">
    <property type="entry name" value="PUA domain-like"/>
    <property type="match status" value="1"/>
</dbReference>
<comment type="subcellular location">
    <subcellularLocation>
        <location evidence="1">Chromosome</location>
        <location evidence="1">Centromere</location>
    </subcellularLocation>
    <subcellularLocation>
        <location evidence="3">Nucleus</location>
    </subcellularLocation>
</comment>
<gene>
    <name evidence="7" type="primary">LOC104772001</name>
</gene>
<keyword evidence="6" id="KW-1185">Reference proteome</keyword>